<organism evidence="8 9">
    <name type="scientific">Conidiobolus coronatus (strain ATCC 28846 / CBS 209.66 / NRRL 28638)</name>
    <name type="common">Delacroixia coronata</name>
    <dbReference type="NCBI Taxonomy" id="796925"/>
    <lineage>
        <taxon>Eukaryota</taxon>
        <taxon>Fungi</taxon>
        <taxon>Fungi incertae sedis</taxon>
        <taxon>Zoopagomycota</taxon>
        <taxon>Entomophthoromycotina</taxon>
        <taxon>Entomophthoromycetes</taxon>
        <taxon>Entomophthorales</taxon>
        <taxon>Ancylistaceae</taxon>
        <taxon>Conidiobolus</taxon>
    </lineage>
</organism>
<dbReference type="PROSITE" id="PS51845">
    <property type="entry name" value="PDEASE_I_2"/>
    <property type="match status" value="1"/>
</dbReference>
<dbReference type="EC" id="3.1.4.-" evidence="5"/>
<dbReference type="PANTHER" id="PTHR11347">
    <property type="entry name" value="CYCLIC NUCLEOTIDE PHOSPHODIESTERASE"/>
    <property type="match status" value="1"/>
</dbReference>
<evidence type="ECO:0000256" key="4">
    <source>
        <dbReference type="PIRSR" id="PIRSR623088-3"/>
    </source>
</evidence>
<keyword evidence="2 5" id="KW-0378">Hydrolase</keyword>
<dbReference type="Pfam" id="PF00233">
    <property type="entry name" value="PDEase_I"/>
    <property type="match status" value="1"/>
</dbReference>
<dbReference type="InterPro" id="IPR002073">
    <property type="entry name" value="PDEase_catalytic_dom"/>
</dbReference>
<feature type="domain" description="PDEase" evidence="7">
    <location>
        <begin position="9"/>
        <end position="357"/>
    </location>
</feature>
<evidence type="ECO:0000313" key="9">
    <source>
        <dbReference type="Proteomes" id="UP000070444"/>
    </source>
</evidence>
<dbReference type="InterPro" id="IPR036971">
    <property type="entry name" value="PDEase_catalytic_dom_sf"/>
</dbReference>
<sequence>MYSHIQLTSQAEYQEAINTAEVLLLGQSNIDLGLNFDPWTLTTGQLCGVVLSLFKKLDLVDFMNITDMDLLHFIIDVERGYFANPYHSFHHAVDVSVMVYHFLANCSASAYLEQDDILALLIASLCHDVGHPGTNNVYQINAKTPLAQKYDENSILETHSCHLTLQLIHKHQLLEKTTIKDFIEQRVEELILYTDMKFHFQLLEDMKRIIHDSQPVISSESSPSPPLDPSQGLVEEPQPLFSNLMDTAEFRLKVSNAIIHAADISNPARPWELCKTWSDLVVQEFYHQGDLEKQAHLPISLNMDRECSAQHQIALDFDEYLVQPFFFALSQILPKCYELVVNLQSNRMSWIQIKTSTYSADSSSPHTRHSVDPQFARRVSFSPGTVDIPLSFNDDVRRHSSDGSRFAYRHTRKTRTWARQNSGRKRDNCSPERMNVFNSLLKHTLTKVSSTESLSSQYEHSTPVS</sequence>
<dbReference type="OrthoDB" id="546632at2759"/>
<dbReference type="OMA" id="LETHSCH"/>
<keyword evidence="9" id="KW-1185">Reference proteome</keyword>
<dbReference type="GO" id="GO:0004114">
    <property type="term" value="F:3',5'-cyclic-nucleotide phosphodiesterase activity"/>
    <property type="evidence" value="ECO:0007669"/>
    <property type="project" value="InterPro"/>
</dbReference>
<dbReference type="InterPro" id="IPR003607">
    <property type="entry name" value="HD/PDEase_dom"/>
</dbReference>
<dbReference type="InterPro" id="IPR023088">
    <property type="entry name" value="PDEase"/>
</dbReference>
<evidence type="ECO:0000256" key="5">
    <source>
        <dbReference type="RuleBase" id="RU363067"/>
    </source>
</evidence>
<comment type="similarity">
    <text evidence="5">Belongs to the cyclic nucleotide phosphodiesterase family.</text>
</comment>
<protein>
    <recommendedName>
        <fullName evidence="5">Phosphodiesterase</fullName>
        <ecNumber evidence="5">3.1.4.-</ecNumber>
    </recommendedName>
</protein>
<evidence type="ECO:0000256" key="2">
    <source>
        <dbReference type="ARBA" id="ARBA00022801"/>
    </source>
</evidence>
<evidence type="ECO:0000256" key="1">
    <source>
        <dbReference type="ARBA" id="ARBA00022723"/>
    </source>
</evidence>
<dbReference type="AlphaFoldDB" id="A0A137P9F8"/>
<dbReference type="STRING" id="796925.A0A137P9F8"/>
<evidence type="ECO:0000256" key="6">
    <source>
        <dbReference type="SAM" id="MobiDB-lite"/>
    </source>
</evidence>
<accession>A0A137P9F8</accession>
<evidence type="ECO:0000259" key="7">
    <source>
        <dbReference type="PROSITE" id="PS51845"/>
    </source>
</evidence>
<dbReference type="GO" id="GO:0046872">
    <property type="term" value="F:metal ion binding"/>
    <property type="evidence" value="ECO:0007669"/>
    <property type="project" value="UniProtKB-KW"/>
</dbReference>
<dbReference type="GO" id="GO:0007165">
    <property type="term" value="P:signal transduction"/>
    <property type="evidence" value="ECO:0007669"/>
    <property type="project" value="InterPro"/>
</dbReference>
<dbReference type="InterPro" id="IPR023174">
    <property type="entry name" value="PDEase_CS"/>
</dbReference>
<comment type="cofactor">
    <cofactor evidence="5">
        <name>a divalent metal cation</name>
        <dbReference type="ChEBI" id="CHEBI:60240"/>
    </cofactor>
    <text evidence="5">Binds 2 divalent metal cations per subunit. Site 1 may preferentially bind zinc ions, while site 2 has a preference for magnesium and/or manganese ions.</text>
</comment>
<dbReference type="SMART" id="SM00471">
    <property type="entry name" value="HDc"/>
    <property type="match status" value="1"/>
</dbReference>
<dbReference type="Proteomes" id="UP000070444">
    <property type="component" value="Unassembled WGS sequence"/>
</dbReference>
<keyword evidence="1 4" id="KW-0479">Metal-binding</keyword>
<name>A0A137P9F8_CONC2</name>
<evidence type="ECO:0000256" key="3">
    <source>
        <dbReference type="PIRSR" id="PIRSR623088-1"/>
    </source>
</evidence>
<dbReference type="CDD" id="cd00077">
    <property type="entry name" value="HDc"/>
    <property type="match status" value="1"/>
</dbReference>
<proteinExistence type="inferred from homology"/>
<feature type="active site" description="Proton donor" evidence="3">
    <location>
        <position position="87"/>
    </location>
</feature>
<dbReference type="SUPFAM" id="SSF109604">
    <property type="entry name" value="HD-domain/PDEase-like"/>
    <property type="match status" value="1"/>
</dbReference>
<feature type="binding site" evidence="4">
    <location>
        <position position="128"/>
    </location>
    <ligand>
        <name>Zn(2+)</name>
        <dbReference type="ChEBI" id="CHEBI:29105"/>
        <label>2</label>
    </ligand>
</feature>
<feature type="binding site" evidence="4">
    <location>
        <position position="127"/>
    </location>
    <ligand>
        <name>Zn(2+)</name>
        <dbReference type="ChEBI" id="CHEBI:29105"/>
        <label>1</label>
    </ligand>
</feature>
<feature type="binding site" evidence="4">
    <location>
        <position position="91"/>
    </location>
    <ligand>
        <name>Zn(2+)</name>
        <dbReference type="ChEBI" id="CHEBI:29105"/>
        <label>1</label>
    </ligand>
</feature>
<gene>
    <name evidence="8" type="ORF">CONCODRAFT_78209</name>
</gene>
<dbReference type="PROSITE" id="PS00126">
    <property type="entry name" value="PDEASE_I_1"/>
    <property type="match status" value="1"/>
</dbReference>
<dbReference type="Gene3D" id="1.10.1300.10">
    <property type="entry name" value="3'5'-cyclic nucleotide phosphodiesterase, catalytic domain"/>
    <property type="match status" value="1"/>
</dbReference>
<dbReference type="PRINTS" id="PR00387">
    <property type="entry name" value="PDIESTERASE1"/>
</dbReference>
<reference evidence="8 9" key="1">
    <citation type="journal article" date="2015" name="Genome Biol. Evol.">
        <title>Phylogenomic analyses indicate that early fungi evolved digesting cell walls of algal ancestors of land plants.</title>
        <authorList>
            <person name="Chang Y."/>
            <person name="Wang S."/>
            <person name="Sekimoto S."/>
            <person name="Aerts A.L."/>
            <person name="Choi C."/>
            <person name="Clum A."/>
            <person name="LaButti K.M."/>
            <person name="Lindquist E.A."/>
            <person name="Yee Ngan C."/>
            <person name="Ohm R.A."/>
            <person name="Salamov A.A."/>
            <person name="Grigoriev I.V."/>
            <person name="Spatafora J.W."/>
            <person name="Berbee M.L."/>
        </authorList>
    </citation>
    <scope>NUCLEOTIDE SEQUENCE [LARGE SCALE GENOMIC DNA]</scope>
    <source>
        <strain evidence="8 9">NRRL 28638</strain>
    </source>
</reference>
<feature type="binding site" evidence="4">
    <location>
        <position position="128"/>
    </location>
    <ligand>
        <name>Zn(2+)</name>
        <dbReference type="ChEBI" id="CHEBI:29105"/>
        <label>1</label>
    </ligand>
</feature>
<feature type="binding site" evidence="4">
    <location>
        <position position="263"/>
    </location>
    <ligand>
        <name>Zn(2+)</name>
        <dbReference type="ChEBI" id="CHEBI:29105"/>
        <label>1</label>
    </ligand>
</feature>
<feature type="region of interest" description="Disordered" evidence="6">
    <location>
        <begin position="214"/>
        <end position="233"/>
    </location>
</feature>
<evidence type="ECO:0000313" key="8">
    <source>
        <dbReference type="EMBL" id="KXN71633.1"/>
    </source>
</evidence>
<dbReference type="EMBL" id="KQ964470">
    <property type="protein sequence ID" value="KXN71633.1"/>
    <property type="molecule type" value="Genomic_DNA"/>
</dbReference>